<dbReference type="Proteomes" id="UP001165143">
    <property type="component" value="Unassembled WGS sequence"/>
</dbReference>
<feature type="region of interest" description="Disordered" evidence="1">
    <location>
        <begin position="1"/>
        <end position="90"/>
    </location>
</feature>
<evidence type="ECO:0000313" key="3">
    <source>
        <dbReference type="Proteomes" id="UP001165143"/>
    </source>
</evidence>
<dbReference type="EMBL" id="BSRX01000042">
    <property type="protein sequence ID" value="GLW57764.1"/>
    <property type="molecule type" value="Genomic_DNA"/>
</dbReference>
<evidence type="ECO:0000256" key="1">
    <source>
        <dbReference type="SAM" id="MobiDB-lite"/>
    </source>
</evidence>
<organism evidence="2 3">
    <name type="scientific">Kitasatospora phosalacinea</name>
    <dbReference type="NCBI Taxonomy" id="2065"/>
    <lineage>
        <taxon>Bacteria</taxon>
        <taxon>Bacillati</taxon>
        <taxon>Actinomycetota</taxon>
        <taxon>Actinomycetes</taxon>
        <taxon>Kitasatosporales</taxon>
        <taxon>Streptomycetaceae</taxon>
        <taxon>Kitasatospora</taxon>
    </lineage>
</organism>
<feature type="compositionally biased region" description="Low complexity" evidence="1">
    <location>
        <begin position="46"/>
        <end position="61"/>
    </location>
</feature>
<name>A0A9W6UR07_9ACTN</name>
<reference evidence="2" key="1">
    <citation type="submission" date="2023-02" db="EMBL/GenBank/DDBJ databases">
        <title>Kitasatospora phosalacinea NBRC 14362.</title>
        <authorList>
            <person name="Ichikawa N."/>
            <person name="Sato H."/>
            <person name="Tonouchi N."/>
        </authorList>
    </citation>
    <scope>NUCLEOTIDE SEQUENCE</scope>
    <source>
        <strain evidence="2">NBRC 14362</strain>
    </source>
</reference>
<comment type="caution">
    <text evidence="2">The sequence shown here is derived from an EMBL/GenBank/DDBJ whole genome shotgun (WGS) entry which is preliminary data.</text>
</comment>
<feature type="compositionally biased region" description="Polar residues" evidence="1">
    <location>
        <begin position="1"/>
        <end position="10"/>
    </location>
</feature>
<evidence type="ECO:0000313" key="2">
    <source>
        <dbReference type="EMBL" id="GLW57764.1"/>
    </source>
</evidence>
<accession>A0A9W6UR07</accession>
<sequence length="130" mass="12773">MIMQEQSPGQQGRPGRDALPARYAGVSAGFRPPPGARPRRFPPSPGAFAAVGSRASAAVRGTAGGGAPDLREGEAAGGRSAAAGGGSAAVGGFAAARTQASTAAPARSRNCCGLTPRTRLNAALRAKPLP</sequence>
<feature type="compositionally biased region" description="Pro residues" evidence="1">
    <location>
        <begin position="31"/>
        <end position="45"/>
    </location>
</feature>
<protein>
    <submittedName>
        <fullName evidence="2">Uncharacterized protein</fullName>
    </submittedName>
</protein>
<gene>
    <name evidence="2" type="ORF">Kpho01_57750</name>
</gene>
<dbReference type="AlphaFoldDB" id="A0A9W6UR07"/>
<proteinExistence type="predicted"/>